<dbReference type="PANTHER" id="PTHR28032:SF1">
    <property type="entry name" value="FI02826P"/>
    <property type="match status" value="1"/>
</dbReference>
<dbReference type="Gene3D" id="1.20.58.1590">
    <property type="entry name" value="Tethering factor for nuclear proteasome Cut8/Sts1"/>
    <property type="match status" value="1"/>
</dbReference>
<dbReference type="InterPro" id="IPR013868">
    <property type="entry name" value="Cut8/Sts1_fam"/>
</dbReference>
<evidence type="ECO:0000256" key="2">
    <source>
        <dbReference type="ARBA" id="ARBA00023242"/>
    </source>
</evidence>
<comment type="caution">
    <text evidence="5">The sequence shown here is derived from an EMBL/GenBank/DDBJ whole genome shotgun (WGS) entry which is preliminary data.</text>
</comment>
<dbReference type="EMBL" id="JAEPRA010000007">
    <property type="protein sequence ID" value="KAG2182966.1"/>
    <property type="molecule type" value="Genomic_DNA"/>
</dbReference>
<dbReference type="GO" id="GO:0005737">
    <property type="term" value="C:cytoplasm"/>
    <property type="evidence" value="ECO:0007669"/>
    <property type="project" value="UniProtKB-SubCell"/>
</dbReference>
<dbReference type="GO" id="GO:0071630">
    <property type="term" value="P:nuclear protein quality control by the ubiquitin-proteasome system"/>
    <property type="evidence" value="ECO:0007669"/>
    <property type="project" value="UniProtKB-UniRule"/>
</dbReference>
<comment type="subcellular location">
    <subcellularLocation>
        <location evidence="3">Cytoplasm</location>
    </subcellularLocation>
    <subcellularLocation>
        <location evidence="3">Nucleus</location>
    </subcellularLocation>
</comment>
<dbReference type="GO" id="GO:0015031">
    <property type="term" value="P:protein transport"/>
    <property type="evidence" value="ECO:0007669"/>
    <property type="project" value="UniProtKB-UniRule"/>
</dbReference>
<name>A0A8H7PZF2_9FUNG</name>
<keyword evidence="3" id="KW-0653">Protein transport</keyword>
<dbReference type="Proteomes" id="UP000612746">
    <property type="component" value="Unassembled WGS sequence"/>
</dbReference>
<evidence type="ECO:0000256" key="3">
    <source>
        <dbReference type="RuleBase" id="RU368013"/>
    </source>
</evidence>
<keyword evidence="3" id="KW-0813">Transport</keyword>
<evidence type="ECO:0000313" key="5">
    <source>
        <dbReference type="EMBL" id="KAG2182966.1"/>
    </source>
</evidence>
<evidence type="ECO:0000256" key="4">
    <source>
        <dbReference type="SAM" id="MobiDB-lite"/>
    </source>
</evidence>
<dbReference type="GO" id="GO:0031965">
    <property type="term" value="C:nuclear membrane"/>
    <property type="evidence" value="ECO:0007669"/>
    <property type="project" value="TreeGrafter"/>
</dbReference>
<gene>
    <name evidence="5" type="ORF">INT44_005947</name>
</gene>
<reference evidence="5" key="1">
    <citation type="submission" date="2020-12" db="EMBL/GenBank/DDBJ databases">
        <title>Metabolic potential, ecology and presence of endohyphal bacteria is reflected in genomic diversity of Mucoromycotina.</title>
        <authorList>
            <person name="Muszewska A."/>
            <person name="Okrasinska A."/>
            <person name="Steczkiewicz K."/>
            <person name="Drgas O."/>
            <person name="Orlowska M."/>
            <person name="Perlinska-Lenart U."/>
            <person name="Aleksandrzak-Piekarczyk T."/>
            <person name="Szatraj K."/>
            <person name="Zielenkiewicz U."/>
            <person name="Pilsyk S."/>
            <person name="Malc E."/>
            <person name="Mieczkowski P."/>
            <person name="Kruszewska J.S."/>
            <person name="Biernat P."/>
            <person name="Pawlowska J."/>
        </authorList>
    </citation>
    <scope>NUCLEOTIDE SEQUENCE</scope>
    <source>
        <strain evidence="5">WA0000051536</strain>
    </source>
</reference>
<dbReference type="GO" id="GO:0031144">
    <property type="term" value="P:proteasome localization"/>
    <property type="evidence" value="ECO:0007669"/>
    <property type="project" value="UniProtKB-UniRule"/>
</dbReference>
<accession>A0A8H7PZF2</accession>
<keyword evidence="3" id="KW-0963">Cytoplasm</keyword>
<comment type="similarity">
    <text evidence="1 3">Belongs to the cut8/STS1 family.</text>
</comment>
<comment type="function">
    <text evidence="3">Involved in ubiquitin-mediated protein degradation. Regulatory factor in the ubiquitin/proteasome pathway that controls the turnover of proteasome substrates. Targets proteasomes to the nucleus and facilitates the degradation of nuclear proteins.</text>
</comment>
<sequence length="314" mass="35398">MSRGTDLNSLNVRHFHCGMLTPSFPMSLAGSKRRLSEDEEMYGGGDSDFHSYQSRTEPSDQRKSPFSRHAEIKRLKTGSQRRFPISRLLATMDKDKLVHLINGLIDAHPFIQEDIAQIMPSPTLQTASSTLAEIEKRMNSSYPYNKGGPGKDDYSFNRVRPALMDLVTTLTDFAEHFTQPSEFPTTSFSYLHIATCIIHRLPTWDTESHNNIKRDAYVSLSGYWKRVIRQASDKVGDGKIYGQQVVSEWAKNLAQHNTVTNGLFSSAIEEFTKQLGWIIGLHSGPEPFWRQIKDTSLATAGSPAIGYVGVRPWE</sequence>
<dbReference type="Pfam" id="PF08559">
    <property type="entry name" value="Cut8"/>
    <property type="match status" value="1"/>
</dbReference>
<dbReference type="OrthoDB" id="10061064at2759"/>
<dbReference type="AlphaFoldDB" id="A0A8H7PZF2"/>
<evidence type="ECO:0000256" key="1">
    <source>
        <dbReference type="ARBA" id="ARBA00006199"/>
    </source>
</evidence>
<evidence type="ECO:0000313" key="6">
    <source>
        <dbReference type="Proteomes" id="UP000612746"/>
    </source>
</evidence>
<feature type="compositionally biased region" description="Basic and acidic residues" evidence="4">
    <location>
        <begin position="57"/>
        <end position="68"/>
    </location>
</feature>
<keyword evidence="2 3" id="KW-0539">Nucleus</keyword>
<comment type="subunit">
    <text evidence="3">Binds the proteasome.</text>
</comment>
<keyword evidence="6" id="KW-1185">Reference proteome</keyword>
<dbReference type="InterPro" id="IPR038422">
    <property type="entry name" value="Cut8/Sts1_sf"/>
</dbReference>
<organism evidence="5 6">
    <name type="scientific">Umbelopsis vinacea</name>
    <dbReference type="NCBI Taxonomy" id="44442"/>
    <lineage>
        <taxon>Eukaryota</taxon>
        <taxon>Fungi</taxon>
        <taxon>Fungi incertae sedis</taxon>
        <taxon>Mucoromycota</taxon>
        <taxon>Mucoromycotina</taxon>
        <taxon>Umbelopsidomycetes</taxon>
        <taxon>Umbelopsidales</taxon>
        <taxon>Umbelopsidaceae</taxon>
        <taxon>Umbelopsis</taxon>
    </lineage>
</organism>
<dbReference type="PANTHER" id="PTHR28032">
    <property type="entry name" value="FI02826P"/>
    <property type="match status" value="1"/>
</dbReference>
<protein>
    <recommendedName>
        <fullName evidence="3">Tethering factor for nuclear proteasome STS1</fullName>
    </recommendedName>
</protein>
<proteinExistence type="inferred from homology"/>
<feature type="region of interest" description="Disordered" evidence="4">
    <location>
        <begin position="30"/>
        <end position="68"/>
    </location>
</feature>
<dbReference type="GO" id="GO:0070628">
    <property type="term" value="F:proteasome binding"/>
    <property type="evidence" value="ECO:0007669"/>
    <property type="project" value="TreeGrafter"/>
</dbReference>